<dbReference type="STRING" id="1122169.Lsha_2216"/>
<evidence type="ECO:0000313" key="3">
    <source>
        <dbReference type="Proteomes" id="UP000054600"/>
    </source>
</evidence>
<keyword evidence="3" id="KW-1185">Reference proteome</keyword>
<keyword evidence="1" id="KW-0175">Coiled coil</keyword>
<evidence type="ECO:0000256" key="1">
    <source>
        <dbReference type="SAM" id="Coils"/>
    </source>
</evidence>
<accession>A0A0W0YM40</accession>
<dbReference type="RefSeq" id="WP_018576156.1">
    <property type="nucleotide sequence ID" value="NZ_KB892383.1"/>
</dbReference>
<dbReference type="EMBL" id="LNYW01000059">
    <property type="protein sequence ID" value="KTD57938.1"/>
    <property type="molecule type" value="Genomic_DNA"/>
</dbReference>
<dbReference type="PATRIC" id="fig|1122169.6.peg.2542"/>
<feature type="coiled-coil region" evidence="1">
    <location>
        <begin position="209"/>
        <end position="257"/>
    </location>
</feature>
<dbReference type="Proteomes" id="UP000054600">
    <property type="component" value="Unassembled WGS sequence"/>
</dbReference>
<protein>
    <submittedName>
        <fullName evidence="2">Uncharacterized protein</fullName>
    </submittedName>
</protein>
<reference evidence="2 3" key="1">
    <citation type="submission" date="2015-11" db="EMBL/GenBank/DDBJ databases">
        <title>Genomic analysis of 38 Legionella species identifies large and diverse effector repertoires.</title>
        <authorList>
            <person name="Burstein D."/>
            <person name="Amaro F."/>
            <person name="Zusman T."/>
            <person name="Lifshitz Z."/>
            <person name="Cohen O."/>
            <person name="Gilbert J.A."/>
            <person name="Pupko T."/>
            <person name="Shuman H.A."/>
            <person name="Segal G."/>
        </authorList>
    </citation>
    <scope>NUCLEOTIDE SEQUENCE [LARGE SCALE GENOMIC DNA]</scope>
    <source>
        <strain evidence="2 3">ATCC 49655</strain>
    </source>
</reference>
<organism evidence="2 3">
    <name type="scientific">Legionella shakespearei DSM 23087</name>
    <dbReference type="NCBI Taxonomy" id="1122169"/>
    <lineage>
        <taxon>Bacteria</taxon>
        <taxon>Pseudomonadati</taxon>
        <taxon>Pseudomonadota</taxon>
        <taxon>Gammaproteobacteria</taxon>
        <taxon>Legionellales</taxon>
        <taxon>Legionellaceae</taxon>
        <taxon>Legionella</taxon>
    </lineage>
</organism>
<name>A0A0W0YM40_9GAMM</name>
<comment type="caution">
    <text evidence="2">The sequence shown here is derived from an EMBL/GenBank/DDBJ whole genome shotgun (WGS) entry which is preliminary data.</text>
</comment>
<evidence type="ECO:0000313" key="2">
    <source>
        <dbReference type="EMBL" id="KTD57938.1"/>
    </source>
</evidence>
<sequence>MTKLEELLYSLTNIIVSYHDSQNGVTKIVPYDKDSIEQRRKLSVCVLNIIDNKEKDFNAHLKDLIEECTVKIGYPNRKPFLHFILNEITVLKSLIDKKEAVTIGELDQYEDQLKQLLTVFKTLLKTGKSTTCEVKYSQSHEPISLSGLKKDSYLSYGSPWCNSGDLLQKEVLEALDITVGKKDKADTTDEEIKIIAAQLCANYKKELRSSQLEAENAVLRKEVMELKQTLTTQEGTIKRQDDEISRLRQQLSDFRNGIISPRIPLGMAAAAIPASFFGLNRFAQSRSTTSIEKEPDFRFDGPE</sequence>
<gene>
    <name evidence="2" type="ORF">Lsha_2216</name>
</gene>
<dbReference type="AlphaFoldDB" id="A0A0W0YM40"/>
<dbReference type="OrthoDB" id="5652097at2"/>
<proteinExistence type="predicted"/>
<dbReference type="eggNOG" id="ENOG503122J">
    <property type="taxonomic scope" value="Bacteria"/>
</dbReference>